<protein>
    <submittedName>
        <fullName evidence="2">Uncharacterized protein</fullName>
    </submittedName>
</protein>
<gene>
    <name evidence="2" type="ORF">ENP86_01930</name>
</gene>
<evidence type="ECO:0000256" key="1">
    <source>
        <dbReference type="SAM" id="Phobius"/>
    </source>
</evidence>
<feature type="transmembrane region" description="Helical" evidence="1">
    <location>
        <begin position="266"/>
        <end position="285"/>
    </location>
</feature>
<dbReference type="EMBL" id="DSKY01000006">
    <property type="protein sequence ID" value="HDY58301.1"/>
    <property type="molecule type" value="Genomic_DNA"/>
</dbReference>
<keyword evidence="1" id="KW-1133">Transmembrane helix</keyword>
<organism evidence="2">
    <name type="scientific">candidate division WOR-3 bacterium</name>
    <dbReference type="NCBI Taxonomy" id="2052148"/>
    <lineage>
        <taxon>Bacteria</taxon>
        <taxon>Bacteria division WOR-3</taxon>
    </lineage>
</organism>
<accession>A0A7V0Z456</accession>
<proteinExistence type="predicted"/>
<keyword evidence="1" id="KW-0472">Membrane</keyword>
<keyword evidence="1" id="KW-0812">Transmembrane</keyword>
<name>A0A7V0Z456_UNCW3</name>
<reference evidence="2" key="1">
    <citation type="journal article" date="2020" name="mSystems">
        <title>Genome- and Community-Level Interaction Insights into Carbon Utilization and Element Cycling Functions of Hydrothermarchaeota in Hydrothermal Sediment.</title>
        <authorList>
            <person name="Zhou Z."/>
            <person name="Liu Y."/>
            <person name="Xu W."/>
            <person name="Pan J."/>
            <person name="Luo Z.H."/>
            <person name="Li M."/>
        </authorList>
    </citation>
    <scope>NUCLEOTIDE SEQUENCE [LARGE SCALE GENOMIC DNA]</scope>
    <source>
        <strain evidence="2">SpSt-258</strain>
    </source>
</reference>
<comment type="caution">
    <text evidence="2">The sequence shown here is derived from an EMBL/GenBank/DDBJ whole genome shotgun (WGS) entry which is preliminary data.</text>
</comment>
<evidence type="ECO:0000313" key="2">
    <source>
        <dbReference type="EMBL" id="HDY58301.1"/>
    </source>
</evidence>
<sequence>MKFFYALTRIDRRLIYLVLTVLVILPFFLKFSIPQNIMPQTKKLFDFIERLSPDDNKAVLVSIDYTPQTMPECHPMAISILTHCFKKKIPVLGVSFDPQAPGLAIEAFNTVIKNLNAQAKTYSDSIIYGRDYVYLGWKSGRIAALMEMGEKISNVFPRDYYNNYTDSLPLMERIKNYRDVSIAIILAAADYPQEWLMYAQARYGLKLGAGLTAVMAPKYYPFLQTGQLSGMMSGMKGAAEYENLLLTAGYTEETGKAEIGMNSQTLIHLLIIILIIIGNIGYMATRKQSVKRQNG</sequence>
<dbReference type="AlphaFoldDB" id="A0A7V0Z456"/>
<feature type="transmembrane region" description="Helical" evidence="1">
    <location>
        <begin position="14"/>
        <end position="33"/>
    </location>
</feature>